<dbReference type="InterPro" id="IPR011604">
    <property type="entry name" value="PDDEXK-like_dom_sf"/>
</dbReference>
<dbReference type="SUPFAM" id="SSF52540">
    <property type="entry name" value="P-loop containing nucleoside triphosphate hydrolases"/>
    <property type="match status" value="1"/>
</dbReference>
<dbReference type="Pfam" id="PF13361">
    <property type="entry name" value="UvrD_C"/>
    <property type="match status" value="1"/>
</dbReference>
<organism evidence="19 20">
    <name type="scientific">Harenicola maris</name>
    <dbReference type="NCBI Taxonomy" id="2841044"/>
    <lineage>
        <taxon>Bacteria</taxon>
        <taxon>Pseudomonadati</taxon>
        <taxon>Pseudomonadota</taxon>
        <taxon>Alphaproteobacteria</taxon>
        <taxon>Rhodobacterales</taxon>
        <taxon>Paracoccaceae</taxon>
        <taxon>Harenicola</taxon>
    </lineage>
</organism>
<keyword evidence="3" id="KW-0227">DNA damage</keyword>
<dbReference type="InterPro" id="IPR014017">
    <property type="entry name" value="DNA_helicase_UvrD-like_C"/>
</dbReference>
<keyword evidence="2 15" id="KW-0547">Nucleotide-binding</keyword>
<dbReference type="SUPFAM" id="SSF52980">
    <property type="entry name" value="Restriction endonuclease-like"/>
    <property type="match status" value="1"/>
</dbReference>
<dbReference type="Pfam" id="PF00580">
    <property type="entry name" value="UvrD-helicase"/>
    <property type="match status" value="1"/>
</dbReference>
<proteinExistence type="predicted"/>
<evidence type="ECO:0000313" key="20">
    <source>
        <dbReference type="Proteomes" id="UP001315686"/>
    </source>
</evidence>
<dbReference type="Gene3D" id="1.10.486.10">
    <property type="entry name" value="PCRA, domain 4"/>
    <property type="match status" value="1"/>
</dbReference>
<dbReference type="GO" id="GO:0003677">
    <property type="term" value="F:DNA binding"/>
    <property type="evidence" value="ECO:0007669"/>
    <property type="project" value="UniProtKB-KW"/>
</dbReference>
<evidence type="ECO:0000256" key="4">
    <source>
        <dbReference type="ARBA" id="ARBA00022801"/>
    </source>
</evidence>
<dbReference type="GO" id="GO:0033202">
    <property type="term" value="C:DNA helicase complex"/>
    <property type="evidence" value="ECO:0007669"/>
    <property type="project" value="TreeGrafter"/>
</dbReference>
<evidence type="ECO:0000256" key="7">
    <source>
        <dbReference type="ARBA" id="ARBA00022840"/>
    </source>
</evidence>
<evidence type="ECO:0000256" key="11">
    <source>
        <dbReference type="ARBA" id="ARBA00034617"/>
    </source>
</evidence>
<dbReference type="InterPro" id="IPR011335">
    <property type="entry name" value="Restrct_endonuc-II-like"/>
</dbReference>
<dbReference type="PANTHER" id="PTHR11070">
    <property type="entry name" value="UVRD / RECB / PCRA DNA HELICASE FAMILY MEMBER"/>
    <property type="match status" value="1"/>
</dbReference>
<protein>
    <recommendedName>
        <fullName evidence="12">DNA 3'-5' helicase</fullName>
        <ecNumber evidence="12">5.6.2.4</ecNumber>
    </recommendedName>
    <alternativeName>
        <fullName evidence="13">DNA 3'-5' helicase II</fullName>
    </alternativeName>
</protein>
<evidence type="ECO:0000256" key="12">
    <source>
        <dbReference type="ARBA" id="ARBA00034808"/>
    </source>
</evidence>
<evidence type="ECO:0000256" key="1">
    <source>
        <dbReference type="ARBA" id="ARBA00022722"/>
    </source>
</evidence>
<dbReference type="PROSITE" id="PS51217">
    <property type="entry name" value="UVRD_HELICASE_CTER"/>
    <property type="match status" value="1"/>
</dbReference>
<evidence type="ECO:0000256" key="16">
    <source>
        <dbReference type="SAM" id="MobiDB-lite"/>
    </source>
</evidence>
<keyword evidence="7 15" id="KW-0067">ATP-binding</keyword>
<dbReference type="Gene3D" id="3.40.50.300">
    <property type="entry name" value="P-loop containing nucleotide triphosphate hydrolases"/>
    <property type="match status" value="4"/>
</dbReference>
<dbReference type="GO" id="GO:0043138">
    <property type="term" value="F:3'-5' DNA helicase activity"/>
    <property type="evidence" value="ECO:0007669"/>
    <property type="project" value="UniProtKB-EC"/>
</dbReference>
<keyword evidence="4 15" id="KW-0378">Hydrolase</keyword>
<dbReference type="PANTHER" id="PTHR11070:SF2">
    <property type="entry name" value="ATP-DEPENDENT DNA HELICASE SRS2"/>
    <property type="match status" value="1"/>
</dbReference>
<comment type="catalytic activity">
    <reaction evidence="14">
        <text>ATP + H2O = ADP + phosphate + H(+)</text>
        <dbReference type="Rhea" id="RHEA:13065"/>
        <dbReference type="ChEBI" id="CHEBI:15377"/>
        <dbReference type="ChEBI" id="CHEBI:15378"/>
        <dbReference type="ChEBI" id="CHEBI:30616"/>
        <dbReference type="ChEBI" id="CHEBI:43474"/>
        <dbReference type="ChEBI" id="CHEBI:456216"/>
        <dbReference type="EC" id="5.6.2.4"/>
    </reaction>
</comment>
<dbReference type="RefSeq" id="WP_327793937.1">
    <property type="nucleotide sequence ID" value="NZ_JADQAZ010000002.1"/>
</dbReference>
<keyword evidence="1" id="KW-0540">Nuclease</keyword>
<dbReference type="Gene3D" id="3.90.320.10">
    <property type="match status" value="1"/>
</dbReference>
<dbReference type="NCBIfam" id="TIGR02784">
    <property type="entry name" value="addA_alphas"/>
    <property type="match status" value="1"/>
</dbReference>
<dbReference type="GO" id="GO:0000725">
    <property type="term" value="P:recombinational repair"/>
    <property type="evidence" value="ECO:0007669"/>
    <property type="project" value="TreeGrafter"/>
</dbReference>
<accession>A0AAP2CNI3</accession>
<comment type="caution">
    <text evidence="19">The sequence shown here is derived from an EMBL/GenBank/DDBJ whole genome shotgun (WGS) entry which is preliminary data.</text>
</comment>
<evidence type="ECO:0000256" key="6">
    <source>
        <dbReference type="ARBA" id="ARBA00022839"/>
    </source>
</evidence>
<evidence type="ECO:0000256" key="15">
    <source>
        <dbReference type="PROSITE-ProRule" id="PRU00560"/>
    </source>
</evidence>
<dbReference type="InterPro" id="IPR000212">
    <property type="entry name" value="DNA_helicase_UvrD/REP"/>
</dbReference>
<evidence type="ECO:0000256" key="13">
    <source>
        <dbReference type="ARBA" id="ARBA00034923"/>
    </source>
</evidence>
<keyword evidence="5 15" id="KW-0347">Helicase</keyword>
<feature type="binding site" evidence="15">
    <location>
        <begin position="27"/>
        <end position="34"/>
    </location>
    <ligand>
        <name>ATP</name>
        <dbReference type="ChEBI" id="CHEBI:30616"/>
    </ligand>
</feature>
<evidence type="ECO:0000256" key="8">
    <source>
        <dbReference type="ARBA" id="ARBA00023125"/>
    </source>
</evidence>
<feature type="region of interest" description="Disordered" evidence="16">
    <location>
        <begin position="795"/>
        <end position="814"/>
    </location>
</feature>
<evidence type="ECO:0000256" key="14">
    <source>
        <dbReference type="ARBA" id="ARBA00048988"/>
    </source>
</evidence>
<evidence type="ECO:0000259" key="18">
    <source>
        <dbReference type="PROSITE" id="PS51217"/>
    </source>
</evidence>
<keyword evidence="10" id="KW-0413">Isomerase</keyword>
<dbReference type="EC" id="5.6.2.4" evidence="12"/>
<evidence type="ECO:0000256" key="9">
    <source>
        <dbReference type="ARBA" id="ARBA00023204"/>
    </source>
</evidence>
<feature type="domain" description="UvrD-like helicase C-terminal" evidence="18">
    <location>
        <begin position="492"/>
        <end position="776"/>
    </location>
</feature>
<comment type="catalytic activity">
    <reaction evidence="11">
        <text>Couples ATP hydrolysis with the unwinding of duplex DNA by translocating in the 3'-5' direction.</text>
        <dbReference type="EC" id="5.6.2.4"/>
    </reaction>
</comment>
<evidence type="ECO:0000256" key="5">
    <source>
        <dbReference type="ARBA" id="ARBA00022806"/>
    </source>
</evidence>
<name>A0AAP2CNI3_9RHOB</name>
<dbReference type="Proteomes" id="UP001315686">
    <property type="component" value="Unassembled WGS sequence"/>
</dbReference>
<keyword evidence="8" id="KW-0238">DNA-binding</keyword>
<evidence type="ECO:0000256" key="3">
    <source>
        <dbReference type="ARBA" id="ARBA00022763"/>
    </source>
</evidence>
<dbReference type="GO" id="GO:0005829">
    <property type="term" value="C:cytosol"/>
    <property type="evidence" value="ECO:0007669"/>
    <property type="project" value="TreeGrafter"/>
</dbReference>
<evidence type="ECO:0000313" key="19">
    <source>
        <dbReference type="EMBL" id="MBT0957712.1"/>
    </source>
</evidence>
<evidence type="ECO:0000259" key="17">
    <source>
        <dbReference type="PROSITE" id="PS51198"/>
    </source>
</evidence>
<dbReference type="PROSITE" id="PS51198">
    <property type="entry name" value="UVRD_HELICASE_ATP_BIND"/>
    <property type="match status" value="1"/>
</dbReference>
<dbReference type="EMBL" id="JADQAZ010000002">
    <property type="protein sequence ID" value="MBT0957712.1"/>
    <property type="molecule type" value="Genomic_DNA"/>
</dbReference>
<keyword evidence="20" id="KW-1185">Reference proteome</keyword>
<dbReference type="InterPro" id="IPR027417">
    <property type="entry name" value="P-loop_NTPase"/>
</dbReference>
<reference evidence="19 20" key="1">
    <citation type="journal article" date="2021" name="Arch. Microbiol.">
        <title>Harenicola maris gen. nov., sp. nov. isolated from the Sea of Japan shallow sediments.</title>
        <authorList>
            <person name="Romanenko L.A."/>
            <person name="Kurilenko V.V."/>
            <person name="Chernysheva N.Y."/>
            <person name="Tekutyeva L.A."/>
            <person name="Velansky P.V."/>
            <person name="Svetashev V.I."/>
            <person name="Isaeva M.P."/>
        </authorList>
    </citation>
    <scope>NUCLEOTIDE SEQUENCE [LARGE SCALE GENOMIC DNA]</scope>
    <source>
        <strain evidence="19 20">KMM 3653</strain>
    </source>
</reference>
<feature type="domain" description="UvrD-like helicase ATP-binding" evidence="17">
    <location>
        <begin position="6"/>
        <end position="473"/>
    </location>
</feature>
<evidence type="ECO:0000256" key="10">
    <source>
        <dbReference type="ARBA" id="ARBA00023235"/>
    </source>
</evidence>
<sequence>MTVIQMDDATRAQVEAAAPHASTWLAANAGSGKTRVLTDRVARLLLQDVAPQNILCLTYTKAAASEMQNRLFKRLGEWAMLDDADLTRQLADLGGTPPEGAEQMRKARRLFARAIEAPGGLKIQTIHSFCASLLRRFPLEAGVSPGFTEIDDRAAQLLRRDILNWIASEHPQTFTAFLGTAGGADLEDLTQDIAAQRSTYPDTADMGAIRMALGLPADMTLADSFALALDGSEAALLADVNPLLQGSTATMQSLAQAMAEFIAAPGPDTFPPLAKCVLYADRNEVKATFLTKTLRKSLSPEQEQAIEDFAARISDAMDAQNALASAEKTFALHAFAALFLAEYARRKDAAGWLDFEDLLLSAHALLTQSDMAGWVLYRLDGGIDHVLVDEAQDTSPLQWKIIERLTEELTSGEGSRPDTPRTLFVVGDKKQSIYSFQGADPAEFDRMKTRFDTALAGATGLASRKLEYSFRSSATILTAVDATFREGQNDGLETDVSHAAFFGEMPGRVDLWPVIEPEKDTPDTDWNRPSGETYSTQHNVELARRIAAEITRMKEQEVLWHRDKTGQFQPRRITEGDVLILVQRRADLFHEILRACKSAGLRVAGADRVKLHEELAVRDILSLLSFLLTPEDDLALAEALKSPLFGWSEQQLFDLAAHRGDRLLWPTLRGQKDKHPETVALIQDMLNKADFLRPYELLDRLLTHHHGRRRLLGRLGQEATEGIDLLCEQALALEQSSVPSLTGFVAWLSSEEVDLKRQPDAAGTALRVMSVHGAKGLEAPIVFLPDAVDRKEMSETTLQTPHGPIWRPSKGNRPRAFDPLAEAASQKTREERARLLYVAMTRAEQWLILCAAGKAEDPEKSWHARVATGLDVLETSPLPLPGLGEGRRFQSWPAATPPAADTPALDKAKTLPDWAETPVPAAKPAVKPLSPSRLTGAKALPGEGAVLSEEAAMARGTLMHLLLEVLPTRDRADWAALETWAIGTLGPEPAFDTAQVVAEARGVITNPALAPLFAPDTLTEVPVTAPLAGQTLYGTIDKLIVAETHILAVDFKSNVTVPSAPAQTPIGVLRQMGAYAQALSQIYPGRRIDTAILWTATASLMPLPHSLVIEALQSEPLLDAPPTRP</sequence>
<gene>
    <name evidence="19" type="primary">addA</name>
    <name evidence="19" type="ORF">IV417_09950</name>
</gene>
<dbReference type="InterPro" id="IPR014016">
    <property type="entry name" value="UvrD-like_ATP-bd"/>
</dbReference>
<keyword evidence="6" id="KW-0269">Exonuclease</keyword>
<dbReference type="GO" id="GO:0004527">
    <property type="term" value="F:exonuclease activity"/>
    <property type="evidence" value="ECO:0007669"/>
    <property type="project" value="UniProtKB-KW"/>
</dbReference>
<dbReference type="AlphaFoldDB" id="A0AAP2CNI3"/>
<keyword evidence="9" id="KW-0234">DNA repair</keyword>
<dbReference type="InterPro" id="IPR014151">
    <property type="entry name" value="DNA_helicase_AddA"/>
</dbReference>
<dbReference type="GO" id="GO:0005524">
    <property type="term" value="F:ATP binding"/>
    <property type="evidence" value="ECO:0007669"/>
    <property type="project" value="UniProtKB-UniRule"/>
</dbReference>
<evidence type="ECO:0000256" key="2">
    <source>
        <dbReference type="ARBA" id="ARBA00022741"/>
    </source>
</evidence>